<protein>
    <recommendedName>
        <fullName evidence="1">Putative auto-transporter adhesin head GIN domain-containing protein</fullName>
    </recommendedName>
</protein>
<dbReference type="OrthoDB" id="942536at2"/>
<dbReference type="STRING" id="313595.P700755_003377"/>
<accession>K4IHL8</accession>
<evidence type="ECO:0000313" key="2">
    <source>
        <dbReference type="EMBL" id="AFU70017.1"/>
    </source>
</evidence>
<evidence type="ECO:0000313" key="3">
    <source>
        <dbReference type="Proteomes" id="UP000008514"/>
    </source>
</evidence>
<organism evidence="2 3">
    <name type="scientific">Psychroflexus torquis (strain ATCC 700755 / CIP 106069 / ACAM 623)</name>
    <dbReference type="NCBI Taxonomy" id="313595"/>
    <lineage>
        <taxon>Bacteria</taxon>
        <taxon>Pseudomonadati</taxon>
        <taxon>Bacteroidota</taxon>
        <taxon>Flavobacteriia</taxon>
        <taxon>Flavobacteriales</taxon>
        <taxon>Flavobacteriaceae</taxon>
        <taxon>Psychroflexus</taxon>
    </lineage>
</organism>
<evidence type="ECO:0000259" key="1">
    <source>
        <dbReference type="Pfam" id="PF10988"/>
    </source>
</evidence>
<name>K4IHL8_PSYTT</name>
<dbReference type="KEGG" id="ptq:P700755_003377"/>
<dbReference type="RefSeq" id="WP_015025564.1">
    <property type="nucleotide sequence ID" value="NC_018721.1"/>
</dbReference>
<dbReference type="HOGENOM" id="CLU_986494_0_0_10"/>
<proteinExistence type="predicted"/>
<reference evidence="2" key="2">
    <citation type="submission" date="2012-09" db="EMBL/GenBank/DDBJ databases">
        <title>The complete sequence of Psychroflexus torquis an extreme psychrophile from sea-ice that is stimulated by light.</title>
        <authorList>
            <person name="Feng S."/>
            <person name="Powell S.M."/>
            <person name="Bowman J.P."/>
        </authorList>
    </citation>
    <scope>NUCLEOTIDE SEQUENCE [LARGE SCALE GENOMIC DNA]</scope>
    <source>
        <strain evidence="2">ATCC 700755</strain>
    </source>
</reference>
<dbReference type="Gene3D" id="2.160.20.120">
    <property type="match status" value="1"/>
</dbReference>
<sequence length="282" mass="30106">MKTISILFFAVSCLCMTSCKFNINYPGGIEGEGDVISERFDLKSFNNLELERGWEVIIIPSSTNYMLVEANENLFEALEFETDSGTLKIGASKSIGKAEAKLITLYFSENLERLEVSSGVKLTSIDDLIFKNLIMELSSGSNVDLSLELKSLNLQTSSGSEASLNLNSDDLSVQSSSGSTVSIEANSITTTASASSGSSITLRGETNQLDVNSSSGSRINSKNFEANSIVAKASSGANISIYPLERLEANSSSGGSISYYNTPSENLIVNESNSGGSIKLKR</sequence>
<feature type="domain" description="Putative auto-transporter adhesin head GIN" evidence="1">
    <location>
        <begin position="45"/>
        <end position="164"/>
    </location>
</feature>
<dbReference type="Pfam" id="PF10988">
    <property type="entry name" value="DUF2807"/>
    <property type="match status" value="2"/>
</dbReference>
<gene>
    <name evidence="2" type="ordered locus">P700755_003377</name>
</gene>
<dbReference type="AlphaFoldDB" id="K4IHL8"/>
<dbReference type="Proteomes" id="UP000008514">
    <property type="component" value="Chromosome"/>
</dbReference>
<keyword evidence="3" id="KW-1185">Reference proteome</keyword>
<dbReference type="eggNOG" id="COG3595">
    <property type="taxonomic scope" value="Bacteria"/>
</dbReference>
<dbReference type="InterPro" id="IPR021255">
    <property type="entry name" value="DUF2807"/>
</dbReference>
<dbReference type="EMBL" id="CP003879">
    <property type="protein sequence ID" value="AFU70017.1"/>
    <property type="molecule type" value="Genomic_DNA"/>
</dbReference>
<feature type="domain" description="Putative auto-transporter adhesin head GIN" evidence="1">
    <location>
        <begin position="165"/>
        <end position="263"/>
    </location>
</feature>
<reference evidence="2" key="1">
    <citation type="submission" date="2006-03" db="EMBL/GenBank/DDBJ databases">
        <authorList>
            <person name="Bowman J."/>
            <person name="Ferriera S."/>
            <person name="Johnson J."/>
            <person name="Kravitz S."/>
            <person name="Halpern A."/>
            <person name="Remington K."/>
            <person name="Beeson K."/>
            <person name="Tran B."/>
            <person name="Rogers Y.-H."/>
            <person name="Friedman R."/>
            <person name="Venter J.C."/>
        </authorList>
    </citation>
    <scope>NUCLEOTIDE SEQUENCE [LARGE SCALE GENOMIC DNA]</scope>
    <source>
        <strain evidence="2">ATCC 700755</strain>
    </source>
</reference>